<dbReference type="Proteomes" id="UP000276133">
    <property type="component" value="Unassembled WGS sequence"/>
</dbReference>
<reference evidence="1 2" key="1">
    <citation type="journal article" date="2018" name="Sci. Rep.">
        <title>Genomic signatures of local adaptation to the degree of environmental predictability in rotifers.</title>
        <authorList>
            <person name="Franch-Gras L."/>
            <person name="Hahn C."/>
            <person name="Garcia-Roger E.M."/>
            <person name="Carmona M.J."/>
            <person name="Serra M."/>
            <person name="Gomez A."/>
        </authorList>
    </citation>
    <scope>NUCLEOTIDE SEQUENCE [LARGE SCALE GENOMIC DNA]</scope>
    <source>
        <strain evidence="1">HYR1</strain>
    </source>
</reference>
<dbReference type="OrthoDB" id="10658660at2759"/>
<evidence type="ECO:0000313" key="1">
    <source>
        <dbReference type="EMBL" id="RNA02915.1"/>
    </source>
</evidence>
<accession>A0A3M7PVX4</accession>
<protein>
    <submittedName>
        <fullName evidence="1">Uncharacterized protein</fullName>
    </submittedName>
</protein>
<keyword evidence="2" id="KW-1185">Reference proteome</keyword>
<gene>
    <name evidence="1" type="ORF">BpHYR1_022957</name>
</gene>
<proteinExistence type="predicted"/>
<dbReference type="EMBL" id="REGN01008714">
    <property type="protein sequence ID" value="RNA02915.1"/>
    <property type="molecule type" value="Genomic_DNA"/>
</dbReference>
<evidence type="ECO:0000313" key="2">
    <source>
        <dbReference type="Proteomes" id="UP000276133"/>
    </source>
</evidence>
<name>A0A3M7PVX4_BRAPC</name>
<dbReference type="AlphaFoldDB" id="A0A3M7PVX4"/>
<sequence length="193" mass="23285">MFPNFISHYFFISQSVPNLFYSYPAPVNSNNYQYSYYTTPYQNPYKPRYEHHEMPKFYNSKSSTKFYSQEKLIKSKSKNVSKENFISEKSSESLVEESNSFDNNNTKTRCSEISTGKKLRFIDTYRDMNYQKELGFTRNIEEINQPSMRKKRSNKAESALPVLKKNDRQKWPHFTKRNEKNWLNRTEPDNRFY</sequence>
<organism evidence="1 2">
    <name type="scientific">Brachionus plicatilis</name>
    <name type="common">Marine rotifer</name>
    <name type="synonym">Brachionus muelleri</name>
    <dbReference type="NCBI Taxonomy" id="10195"/>
    <lineage>
        <taxon>Eukaryota</taxon>
        <taxon>Metazoa</taxon>
        <taxon>Spiralia</taxon>
        <taxon>Gnathifera</taxon>
        <taxon>Rotifera</taxon>
        <taxon>Eurotatoria</taxon>
        <taxon>Monogononta</taxon>
        <taxon>Pseudotrocha</taxon>
        <taxon>Ploima</taxon>
        <taxon>Brachionidae</taxon>
        <taxon>Brachionus</taxon>
    </lineage>
</organism>
<comment type="caution">
    <text evidence="1">The sequence shown here is derived from an EMBL/GenBank/DDBJ whole genome shotgun (WGS) entry which is preliminary data.</text>
</comment>